<accession>A0AAE1S2X5</accession>
<keyword evidence="2" id="KW-1185">Reference proteome</keyword>
<gene>
    <name evidence="1" type="ORF">RND71_018555</name>
</gene>
<dbReference type="PANTHER" id="PTHR38925:SF1">
    <property type="entry name" value="PROTEIN, PUTATIVE-RELATED"/>
    <property type="match status" value="1"/>
</dbReference>
<organism evidence="1 2">
    <name type="scientific">Anisodus tanguticus</name>
    <dbReference type="NCBI Taxonomy" id="243964"/>
    <lineage>
        <taxon>Eukaryota</taxon>
        <taxon>Viridiplantae</taxon>
        <taxon>Streptophyta</taxon>
        <taxon>Embryophyta</taxon>
        <taxon>Tracheophyta</taxon>
        <taxon>Spermatophyta</taxon>
        <taxon>Magnoliopsida</taxon>
        <taxon>eudicotyledons</taxon>
        <taxon>Gunneridae</taxon>
        <taxon>Pentapetalae</taxon>
        <taxon>asterids</taxon>
        <taxon>lamiids</taxon>
        <taxon>Solanales</taxon>
        <taxon>Solanaceae</taxon>
        <taxon>Solanoideae</taxon>
        <taxon>Hyoscyameae</taxon>
        <taxon>Anisodus</taxon>
    </lineage>
</organism>
<dbReference type="PANTHER" id="PTHR38925">
    <property type="entry name" value="PROTEIN, PUTATIVE-RELATED"/>
    <property type="match status" value="1"/>
</dbReference>
<dbReference type="Proteomes" id="UP001291623">
    <property type="component" value="Unassembled WGS sequence"/>
</dbReference>
<protein>
    <submittedName>
        <fullName evidence="1">Uncharacterized protein</fullName>
    </submittedName>
</protein>
<reference evidence="1" key="1">
    <citation type="submission" date="2023-12" db="EMBL/GenBank/DDBJ databases">
        <title>Genome assembly of Anisodus tanguticus.</title>
        <authorList>
            <person name="Wang Y.-J."/>
        </authorList>
    </citation>
    <scope>NUCLEOTIDE SEQUENCE</scope>
    <source>
        <strain evidence="1">KB-2021</strain>
        <tissue evidence="1">Leaf</tissue>
    </source>
</reference>
<evidence type="ECO:0000313" key="2">
    <source>
        <dbReference type="Proteomes" id="UP001291623"/>
    </source>
</evidence>
<evidence type="ECO:0000313" key="1">
    <source>
        <dbReference type="EMBL" id="KAK4363314.1"/>
    </source>
</evidence>
<proteinExistence type="predicted"/>
<dbReference type="AlphaFoldDB" id="A0AAE1S2X5"/>
<sequence length="121" mass="13668">MGLYLLLIGKINLLASSSSQTLSTSFLVSLLWPFIVKVAAFSFRPIHQVYTDLLYSVRLFSFQMGQITFNTEPIGPAGSRGGNTRWERAARLVCERITHARHSRFTESDEESLRELSMIAL</sequence>
<dbReference type="EMBL" id="JAVYJV010000009">
    <property type="protein sequence ID" value="KAK4363314.1"/>
    <property type="molecule type" value="Genomic_DNA"/>
</dbReference>
<comment type="caution">
    <text evidence="1">The sequence shown here is derived from an EMBL/GenBank/DDBJ whole genome shotgun (WGS) entry which is preliminary data.</text>
</comment>
<name>A0AAE1S2X5_9SOLA</name>